<comment type="similarity">
    <text evidence="3">Belongs to the cytochrome P450 family.</text>
</comment>
<keyword evidence="6" id="KW-0479">Metal-binding</keyword>
<evidence type="ECO:0000256" key="9">
    <source>
        <dbReference type="ARBA" id="ARBA00023004"/>
    </source>
</evidence>
<evidence type="ECO:0000256" key="10">
    <source>
        <dbReference type="ARBA" id="ARBA00023033"/>
    </source>
</evidence>
<dbReference type="GO" id="GO:0004497">
    <property type="term" value="F:monooxygenase activity"/>
    <property type="evidence" value="ECO:0007669"/>
    <property type="project" value="UniProtKB-KW"/>
</dbReference>
<dbReference type="AlphaFoldDB" id="M4DH33"/>
<reference evidence="12 13" key="2">
    <citation type="journal article" date="2018" name="Hortic Res">
        <title>Improved Brassica rapa reference genome by single-molecule sequencing and chromosome conformation capture technologies.</title>
        <authorList>
            <person name="Zhang L."/>
            <person name="Cai X."/>
            <person name="Wu J."/>
            <person name="Liu M."/>
            <person name="Grob S."/>
            <person name="Cheng F."/>
            <person name="Liang J."/>
            <person name="Cai C."/>
            <person name="Liu Z."/>
            <person name="Liu B."/>
            <person name="Wang F."/>
            <person name="Li S."/>
            <person name="Liu F."/>
            <person name="Li X."/>
            <person name="Cheng L."/>
            <person name="Yang W."/>
            <person name="Li M.H."/>
            <person name="Grossniklaus U."/>
            <person name="Zheng H."/>
            <person name="Wang X."/>
        </authorList>
    </citation>
    <scope>NUCLEOTIDE SEQUENCE [LARGE SCALE GENOMIC DNA]</scope>
    <source>
        <strain evidence="12 13">cv. Chiifu-401-42</strain>
    </source>
</reference>
<dbReference type="PANTHER" id="PTHR47947">
    <property type="entry name" value="CYTOCHROME P450 82C3-RELATED"/>
    <property type="match status" value="1"/>
</dbReference>
<name>M4DH33_BRACM</name>
<sequence>MTSVAINYGGASPEEAFLAGPTALYGPWVQGMYTVTGCCVGGSNLQRSSANDGIVGCEILFVLPLIPFGIGRQACPGSGLAQQLVNLALGSLVQCFEWERVGKDYVDMKEGSMMHLATPMHAMCKARPIVNILDASI</sequence>
<keyword evidence="10" id="KW-0503">Monooxygenase</keyword>
<evidence type="ECO:0000313" key="13">
    <source>
        <dbReference type="Proteomes" id="UP000011750"/>
    </source>
</evidence>
<reference evidence="12 13" key="1">
    <citation type="journal article" date="2011" name="Nat. Genet.">
        <title>The genome of the mesopolyploid crop species Brassica rapa.</title>
        <authorList>
            <consortium name="Brassica rapa Genome Sequencing Project Consortium"/>
            <person name="Wang X."/>
            <person name="Wang H."/>
            <person name="Wang J."/>
            <person name="Sun R."/>
            <person name="Wu J."/>
            <person name="Liu S."/>
            <person name="Bai Y."/>
            <person name="Mun J.H."/>
            <person name="Bancroft I."/>
            <person name="Cheng F."/>
            <person name="Huang S."/>
            <person name="Li X."/>
            <person name="Hua W."/>
            <person name="Wang J."/>
            <person name="Wang X."/>
            <person name="Freeling M."/>
            <person name="Pires J.C."/>
            <person name="Paterson A.H."/>
            <person name="Chalhoub B."/>
            <person name="Wang B."/>
            <person name="Hayward A."/>
            <person name="Sharpe A.G."/>
            <person name="Park B.S."/>
            <person name="Weisshaar B."/>
            <person name="Liu B."/>
            <person name="Li B."/>
            <person name="Liu B."/>
            <person name="Tong C."/>
            <person name="Song C."/>
            <person name="Duran C."/>
            <person name="Peng C."/>
            <person name="Geng C."/>
            <person name="Koh C."/>
            <person name="Lin C."/>
            <person name="Edwards D."/>
            <person name="Mu D."/>
            <person name="Shen D."/>
            <person name="Soumpourou E."/>
            <person name="Li F."/>
            <person name="Fraser F."/>
            <person name="Conant G."/>
            <person name="Lassalle G."/>
            <person name="King G.J."/>
            <person name="Bonnema G."/>
            <person name="Tang H."/>
            <person name="Wang H."/>
            <person name="Belcram H."/>
            <person name="Zhou H."/>
            <person name="Hirakawa H."/>
            <person name="Abe H."/>
            <person name="Guo H."/>
            <person name="Wang H."/>
            <person name="Jin H."/>
            <person name="Parkin I.A."/>
            <person name="Batley J."/>
            <person name="Kim J.S."/>
            <person name="Just J."/>
            <person name="Li J."/>
            <person name="Xu J."/>
            <person name="Deng J."/>
            <person name="Kim J.A."/>
            <person name="Li J."/>
            <person name="Yu J."/>
            <person name="Meng J."/>
            <person name="Wang J."/>
            <person name="Min J."/>
            <person name="Poulain J."/>
            <person name="Wang J."/>
            <person name="Hatakeyama K."/>
            <person name="Wu K."/>
            <person name="Wang L."/>
            <person name="Fang L."/>
            <person name="Trick M."/>
            <person name="Links M.G."/>
            <person name="Zhao M."/>
            <person name="Jin M."/>
            <person name="Ramchiary N."/>
            <person name="Drou N."/>
            <person name="Berkman P.J."/>
            <person name="Cai Q."/>
            <person name="Huang Q."/>
            <person name="Li R."/>
            <person name="Tabata S."/>
            <person name="Cheng S."/>
            <person name="Zhang S."/>
            <person name="Zhang S."/>
            <person name="Huang S."/>
            <person name="Sato S."/>
            <person name="Sun S."/>
            <person name="Kwon S.J."/>
            <person name="Choi S.R."/>
            <person name="Lee T.H."/>
            <person name="Fan W."/>
            <person name="Zhao X."/>
            <person name="Tan X."/>
            <person name="Xu X."/>
            <person name="Wang Y."/>
            <person name="Qiu Y."/>
            <person name="Yin Y."/>
            <person name="Li Y."/>
            <person name="Du Y."/>
            <person name="Liao Y."/>
            <person name="Lim Y."/>
            <person name="Narusaka Y."/>
            <person name="Wang Y."/>
            <person name="Wang Z."/>
            <person name="Li Z."/>
            <person name="Wang Z."/>
            <person name="Xiong Z."/>
            <person name="Zhang Z."/>
        </authorList>
    </citation>
    <scope>NUCLEOTIDE SEQUENCE [LARGE SCALE GENOMIC DNA]</scope>
    <source>
        <strain evidence="12 13">cv. Chiifu-401-42</strain>
    </source>
</reference>
<dbReference type="PRINTS" id="PR00463">
    <property type="entry name" value="EP450I"/>
</dbReference>
<evidence type="ECO:0000256" key="5">
    <source>
        <dbReference type="ARBA" id="ARBA00022692"/>
    </source>
</evidence>
<dbReference type="HOGENOM" id="CLU_1868019_0_0_1"/>
<dbReference type="OMA" id="HAMCKAR"/>
<dbReference type="InterPro" id="IPR036396">
    <property type="entry name" value="Cyt_P450_sf"/>
</dbReference>
<keyword evidence="5" id="KW-0812">Transmembrane</keyword>
<protein>
    <recommendedName>
        <fullName evidence="14">Cytochrome P450</fullName>
    </recommendedName>
</protein>
<dbReference type="InterPro" id="IPR001128">
    <property type="entry name" value="Cyt_P450"/>
</dbReference>
<evidence type="ECO:0000256" key="7">
    <source>
        <dbReference type="ARBA" id="ARBA00022989"/>
    </source>
</evidence>
<keyword evidence="8" id="KW-0560">Oxidoreductase</keyword>
<proteinExistence type="inferred from homology"/>
<keyword evidence="11" id="KW-0472">Membrane</keyword>
<dbReference type="eggNOG" id="KOG0156">
    <property type="taxonomic scope" value="Eukaryota"/>
</dbReference>
<keyword evidence="13" id="KW-1185">Reference proteome</keyword>
<dbReference type="GO" id="GO:0016020">
    <property type="term" value="C:membrane"/>
    <property type="evidence" value="ECO:0007669"/>
    <property type="project" value="UniProtKB-SubCell"/>
</dbReference>
<dbReference type="STRING" id="51351.M4DH33"/>
<evidence type="ECO:0000256" key="4">
    <source>
        <dbReference type="ARBA" id="ARBA00022617"/>
    </source>
</evidence>
<dbReference type="Gene3D" id="1.10.630.10">
    <property type="entry name" value="Cytochrome P450"/>
    <property type="match status" value="1"/>
</dbReference>
<evidence type="ECO:0000256" key="8">
    <source>
        <dbReference type="ARBA" id="ARBA00023002"/>
    </source>
</evidence>
<comment type="cofactor">
    <cofactor evidence="1">
        <name>heme</name>
        <dbReference type="ChEBI" id="CHEBI:30413"/>
    </cofactor>
</comment>
<evidence type="ECO:0000256" key="11">
    <source>
        <dbReference type="ARBA" id="ARBA00023136"/>
    </source>
</evidence>
<organism evidence="12 13">
    <name type="scientific">Brassica campestris</name>
    <name type="common">Field mustard</name>
    <dbReference type="NCBI Taxonomy" id="3711"/>
    <lineage>
        <taxon>Eukaryota</taxon>
        <taxon>Viridiplantae</taxon>
        <taxon>Streptophyta</taxon>
        <taxon>Embryophyta</taxon>
        <taxon>Tracheophyta</taxon>
        <taxon>Spermatophyta</taxon>
        <taxon>Magnoliopsida</taxon>
        <taxon>eudicotyledons</taxon>
        <taxon>Gunneridae</taxon>
        <taxon>Pentapetalae</taxon>
        <taxon>rosids</taxon>
        <taxon>malvids</taxon>
        <taxon>Brassicales</taxon>
        <taxon>Brassicaceae</taxon>
        <taxon>Brassiceae</taxon>
        <taxon>Brassica</taxon>
    </lineage>
</organism>
<keyword evidence="7" id="KW-1133">Transmembrane helix</keyword>
<dbReference type="InterPro" id="IPR050651">
    <property type="entry name" value="Plant_Cytochrome_P450_Monoox"/>
</dbReference>
<dbReference type="InterPro" id="IPR002401">
    <property type="entry name" value="Cyt_P450_E_grp-I"/>
</dbReference>
<keyword evidence="4" id="KW-0349">Heme</keyword>
<dbReference type="Gramene" id="Bra015810.1">
    <property type="protein sequence ID" value="Bra015810.1-P"/>
    <property type="gene ID" value="Bra015810"/>
</dbReference>
<keyword evidence="9" id="KW-0408">Iron</keyword>
<evidence type="ECO:0000256" key="6">
    <source>
        <dbReference type="ARBA" id="ARBA00022723"/>
    </source>
</evidence>
<reference evidence="12" key="3">
    <citation type="submission" date="2023-03" db="UniProtKB">
        <authorList>
            <consortium name="EnsemblPlants"/>
        </authorList>
    </citation>
    <scope>IDENTIFICATION</scope>
    <source>
        <strain evidence="12">cv. Chiifu-401-42</strain>
    </source>
</reference>
<dbReference type="Proteomes" id="UP000011750">
    <property type="component" value="Chromosome A07"/>
</dbReference>
<evidence type="ECO:0000313" key="12">
    <source>
        <dbReference type="EnsemblPlants" id="Bra015810.1-P"/>
    </source>
</evidence>
<evidence type="ECO:0000256" key="1">
    <source>
        <dbReference type="ARBA" id="ARBA00001971"/>
    </source>
</evidence>
<evidence type="ECO:0008006" key="14">
    <source>
        <dbReference type="Google" id="ProtNLM"/>
    </source>
</evidence>
<evidence type="ECO:0000256" key="3">
    <source>
        <dbReference type="ARBA" id="ARBA00010617"/>
    </source>
</evidence>
<comment type="subcellular location">
    <subcellularLocation>
        <location evidence="2">Membrane</location>
        <topology evidence="2">Single-pass membrane protein</topology>
    </subcellularLocation>
</comment>
<dbReference type="GO" id="GO:0016705">
    <property type="term" value="F:oxidoreductase activity, acting on paired donors, with incorporation or reduction of molecular oxygen"/>
    <property type="evidence" value="ECO:0007669"/>
    <property type="project" value="InterPro"/>
</dbReference>
<dbReference type="InParanoid" id="M4DH33"/>
<dbReference type="EnsemblPlants" id="Bra015810.1">
    <property type="protein sequence ID" value="Bra015810.1-P"/>
    <property type="gene ID" value="Bra015810"/>
</dbReference>
<dbReference type="GO" id="GO:0020037">
    <property type="term" value="F:heme binding"/>
    <property type="evidence" value="ECO:0007669"/>
    <property type="project" value="InterPro"/>
</dbReference>
<dbReference type="GO" id="GO:0005506">
    <property type="term" value="F:iron ion binding"/>
    <property type="evidence" value="ECO:0007669"/>
    <property type="project" value="InterPro"/>
</dbReference>
<dbReference type="Pfam" id="PF00067">
    <property type="entry name" value="p450"/>
    <property type="match status" value="1"/>
</dbReference>
<accession>M4DH33</accession>
<dbReference type="SUPFAM" id="SSF48264">
    <property type="entry name" value="Cytochrome P450"/>
    <property type="match status" value="1"/>
</dbReference>
<dbReference type="PANTHER" id="PTHR47947:SF62">
    <property type="entry name" value="CYTOCHROME P450, FAMILY 81, SUBFAMILY D, POLYPEPTIDE 5"/>
    <property type="match status" value="1"/>
</dbReference>
<evidence type="ECO:0000256" key="2">
    <source>
        <dbReference type="ARBA" id="ARBA00004167"/>
    </source>
</evidence>